<gene>
    <name evidence="2" type="ORF">GZ77_11395</name>
</gene>
<name>A0A081N8U2_9GAMM</name>
<organism evidence="2 3">
    <name type="scientific">Endozoicomonas montiporae</name>
    <dbReference type="NCBI Taxonomy" id="1027273"/>
    <lineage>
        <taxon>Bacteria</taxon>
        <taxon>Pseudomonadati</taxon>
        <taxon>Pseudomonadota</taxon>
        <taxon>Gammaproteobacteria</taxon>
        <taxon>Oceanospirillales</taxon>
        <taxon>Endozoicomonadaceae</taxon>
        <taxon>Endozoicomonas</taxon>
    </lineage>
</organism>
<feature type="compositionally biased region" description="Pro residues" evidence="1">
    <location>
        <begin position="242"/>
        <end position="251"/>
    </location>
</feature>
<feature type="region of interest" description="Disordered" evidence="1">
    <location>
        <begin position="1"/>
        <end position="76"/>
    </location>
</feature>
<accession>A0A081N8U2</accession>
<dbReference type="Proteomes" id="UP000028006">
    <property type="component" value="Unassembled WGS sequence"/>
</dbReference>
<comment type="caution">
    <text evidence="2">The sequence shown here is derived from an EMBL/GenBank/DDBJ whole genome shotgun (WGS) entry which is preliminary data.</text>
</comment>
<feature type="region of interest" description="Disordered" evidence="1">
    <location>
        <begin position="230"/>
        <end position="251"/>
    </location>
</feature>
<keyword evidence="3" id="KW-1185">Reference proteome</keyword>
<proteinExistence type="predicted"/>
<reference evidence="2 3" key="1">
    <citation type="submission" date="2014-06" db="EMBL/GenBank/DDBJ databases">
        <title>Whole Genome Sequences of Three Symbiotic Endozoicomonas Bacteria.</title>
        <authorList>
            <person name="Neave M.J."/>
            <person name="Apprill A."/>
            <person name="Voolstra C.R."/>
        </authorList>
    </citation>
    <scope>NUCLEOTIDE SEQUENCE [LARGE SCALE GENOMIC DNA]</scope>
    <source>
        <strain evidence="2 3">LMG 24815</strain>
    </source>
</reference>
<dbReference type="EMBL" id="JOKG01000002">
    <property type="protein sequence ID" value="KEQ14865.1"/>
    <property type="molecule type" value="Genomic_DNA"/>
</dbReference>
<protein>
    <submittedName>
        <fullName evidence="2">Uncharacterized protein</fullName>
    </submittedName>
</protein>
<evidence type="ECO:0000313" key="2">
    <source>
        <dbReference type="EMBL" id="KEQ14865.1"/>
    </source>
</evidence>
<sequence length="251" mass="27170">MDYHGERSARPNASVGYAAPADKPPESDSPAQADAQPKMKGLQPDRVPKKPLSERVAKSKDGVTSTDGLGKKNSPEALMRKKEEVLSSINELAVMNGKLKMLVEALDALKTPDTPPKGLVIKVQIDDQMVSIIPPDQDALQGHDIQQLLKDVEEAIKGGYSECTRALGPTPLPTRFGALEQQFIKISKKLGKEHAKGEVMSELMNQAVMAVPKSMKVDYSGGTVLLQRVVEQKEKPPAADQPSPPPAQHEE</sequence>
<evidence type="ECO:0000313" key="3">
    <source>
        <dbReference type="Proteomes" id="UP000028006"/>
    </source>
</evidence>
<dbReference type="RefSeq" id="WP_034874986.1">
    <property type="nucleotide sequence ID" value="NZ_JOKG01000002.1"/>
</dbReference>
<feature type="compositionally biased region" description="Basic and acidic residues" evidence="1">
    <location>
        <begin position="46"/>
        <end position="61"/>
    </location>
</feature>
<dbReference type="AlphaFoldDB" id="A0A081N8U2"/>
<evidence type="ECO:0000256" key="1">
    <source>
        <dbReference type="SAM" id="MobiDB-lite"/>
    </source>
</evidence>